<dbReference type="PANTHER" id="PTHR33116:SF87">
    <property type="entry name" value="OS01G0158850 PROTEIN"/>
    <property type="match status" value="1"/>
</dbReference>
<dbReference type="PROSITE" id="PS50878">
    <property type="entry name" value="RT_POL"/>
    <property type="match status" value="1"/>
</dbReference>
<dbReference type="InterPro" id="IPR043502">
    <property type="entry name" value="DNA/RNA_pol_sf"/>
</dbReference>
<dbReference type="CDD" id="cd01650">
    <property type="entry name" value="RT_nLTR_like"/>
    <property type="match status" value="1"/>
</dbReference>
<keyword evidence="3" id="KW-1185">Reference proteome</keyword>
<evidence type="ECO:0000313" key="2">
    <source>
        <dbReference type="EMBL" id="WVZ67418.1"/>
    </source>
</evidence>
<dbReference type="Proteomes" id="UP001341281">
    <property type="component" value="Chromosome 04"/>
</dbReference>
<dbReference type="Pfam" id="PF13966">
    <property type="entry name" value="zf-RVT"/>
    <property type="match status" value="1"/>
</dbReference>
<dbReference type="EMBL" id="CP144748">
    <property type="protein sequence ID" value="WVZ67418.1"/>
    <property type="molecule type" value="Genomic_DNA"/>
</dbReference>
<name>A0AAQ3T5T4_PASNO</name>
<dbReference type="Pfam" id="PF00078">
    <property type="entry name" value="RVT_1"/>
    <property type="match status" value="1"/>
</dbReference>
<dbReference type="PANTHER" id="PTHR33116">
    <property type="entry name" value="REVERSE TRANSCRIPTASE ZINC-BINDING DOMAIN-CONTAINING PROTEIN-RELATED-RELATED"/>
    <property type="match status" value="1"/>
</dbReference>
<organism evidence="2 3">
    <name type="scientific">Paspalum notatum var. saurae</name>
    <dbReference type="NCBI Taxonomy" id="547442"/>
    <lineage>
        <taxon>Eukaryota</taxon>
        <taxon>Viridiplantae</taxon>
        <taxon>Streptophyta</taxon>
        <taxon>Embryophyta</taxon>
        <taxon>Tracheophyta</taxon>
        <taxon>Spermatophyta</taxon>
        <taxon>Magnoliopsida</taxon>
        <taxon>Liliopsida</taxon>
        <taxon>Poales</taxon>
        <taxon>Poaceae</taxon>
        <taxon>PACMAD clade</taxon>
        <taxon>Panicoideae</taxon>
        <taxon>Andropogonodae</taxon>
        <taxon>Paspaleae</taxon>
        <taxon>Paspalinae</taxon>
        <taxon>Paspalum</taxon>
    </lineage>
</organism>
<dbReference type="SUPFAM" id="SSF56672">
    <property type="entry name" value="DNA/RNA polymerases"/>
    <property type="match status" value="1"/>
</dbReference>
<evidence type="ECO:0000259" key="1">
    <source>
        <dbReference type="PROSITE" id="PS50878"/>
    </source>
</evidence>
<protein>
    <recommendedName>
        <fullName evidence="1">Reverse transcriptase domain-containing protein</fullName>
    </recommendedName>
</protein>
<accession>A0AAQ3T5T4</accession>
<dbReference type="InterPro" id="IPR026960">
    <property type="entry name" value="RVT-Znf"/>
</dbReference>
<evidence type="ECO:0000313" key="3">
    <source>
        <dbReference type="Proteomes" id="UP001341281"/>
    </source>
</evidence>
<dbReference type="InterPro" id="IPR000477">
    <property type="entry name" value="RT_dom"/>
</dbReference>
<dbReference type="AlphaFoldDB" id="A0AAQ3T5T4"/>
<sequence length="964" mass="111119">MFPNADLQAIASLGSDHAPLFLKGNVHFEFYKGFRFEAFWTSLPGFEELVEESWGQPVNTRDAILKLHVKMRRLALDLKIWKRTQVGNLQLQLAIVQVTLLHLERAQEIRGLTPDELEFMRSLKAKSLGLAVLQKSRAKQHSRIKWIRSGDTNTRFFHLHANFRRKKKFIKEIQTDNGPALSQKDKEEAAFNFFNSLLGSPSTRELTLDWSTLGYSEADLTELEAPFSGPEIKSVLALSPSHRAPGPDGFIGLFYKKCWNIIRSDLVEALHGFHDLRTNKLHLANEANIVLLPKKEGATQLTDFRPISLINSLAKIITKILAERLAPRLGTLVSHSQNAFIKKRCIHDNFIYVQQVIQKLHKQKKPAFFIKLDISKAFDTVNWVFLLEVLKALGFGQRWRNWISLILASSSSRIFINGRLTRKIQHLRGLRQGDPLSPMLFILAIDPLQKIIEKAVKSKFLKPVLPRPASLHCSLYADDAGIFVNPEASDLQALHGLLQAFSACSGLKFNLAKTEIYPIRCQPRVAESLIQVFPGRIATFPGKYLGLPLHIRKLRRIDVQPLIDKIRDRLPRWKGKLLSKAGRETLVKTTLSSQPIYHLTVFPAQKYLIKQIDKLRRSFLWKGDEPENTCGGLCLINWNTTARPKSLGGLGILDLERFARALRLRWLWFQWKNKERAWVGLDVPCTSVDRDLFHASTLVSVGNGEAASFWYSNWINGSSARSLAPSLFEKTIRKKVTVSKAIERNKWISHVQPVESSTEIKEFVVLWEAISEVTMDTTREDEIRWRWTPDGEYTTKSAYLAQFHGSMPRLRLLPIWKAKTEPKCRFFAWTLLHRKILTANNLLRRGWLHDPICKLCKQEPENIDHLFKDCVFTNEVWDLLLLWFNRNALQAVDRHGSLYKWWIKIRLKVAKQERRGFDGLTIYFWWEIWKERNRRTFQNLEKTVSAVAFLVKEDVSSQRATQGC</sequence>
<gene>
    <name evidence="2" type="ORF">U9M48_016494</name>
</gene>
<proteinExistence type="predicted"/>
<feature type="domain" description="Reverse transcriptase" evidence="1">
    <location>
        <begin position="273"/>
        <end position="549"/>
    </location>
</feature>
<reference evidence="2 3" key="1">
    <citation type="submission" date="2024-02" db="EMBL/GenBank/DDBJ databases">
        <title>High-quality chromosome-scale genome assembly of Pensacola bahiagrass (Paspalum notatum Flugge var. saurae).</title>
        <authorList>
            <person name="Vega J.M."/>
            <person name="Podio M."/>
            <person name="Orjuela J."/>
            <person name="Siena L.A."/>
            <person name="Pessino S.C."/>
            <person name="Combes M.C."/>
            <person name="Mariac C."/>
            <person name="Albertini E."/>
            <person name="Pupilli F."/>
            <person name="Ortiz J.P.A."/>
            <person name="Leblanc O."/>
        </authorList>
    </citation>
    <scope>NUCLEOTIDE SEQUENCE [LARGE SCALE GENOMIC DNA]</scope>
    <source>
        <strain evidence="2">R1</strain>
        <tissue evidence="2">Leaf</tissue>
    </source>
</reference>